<accession>X1KKU8</accession>
<dbReference type="EMBL" id="BARV01000969">
    <property type="protein sequence ID" value="GAH90769.1"/>
    <property type="molecule type" value="Genomic_DNA"/>
</dbReference>
<gene>
    <name evidence="2" type="ORF">S06H3_03090</name>
</gene>
<dbReference type="AlphaFoldDB" id="X1KKU8"/>
<name>X1KKU8_9ZZZZ</name>
<dbReference type="InterPro" id="IPR036291">
    <property type="entry name" value="NAD(P)-bd_dom_sf"/>
</dbReference>
<evidence type="ECO:0000259" key="1">
    <source>
        <dbReference type="SMART" id="SM00881"/>
    </source>
</evidence>
<comment type="caution">
    <text evidence="2">The sequence shown here is derived from an EMBL/GenBank/DDBJ whole genome shotgun (WGS) entry which is preliminary data.</text>
</comment>
<dbReference type="PANTHER" id="PTHR42793">
    <property type="entry name" value="COA BINDING DOMAIN CONTAINING PROTEIN"/>
    <property type="match status" value="1"/>
</dbReference>
<dbReference type="Gene3D" id="3.40.50.720">
    <property type="entry name" value="NAD(P)-binding Rossmann-like Domain"/>
    <property type="match status" value="1"/>
</dbReference>
<sequence length="154" mass="16659">MTNATKINSLDAFFNPQSIAVIGVSSDPHKVGSVILSNVLQNQMGIRIYPVNPRLNEVAGLKCYPSIMDIPGKVDLAVISLPAAFVLDTIKECIKKETQAAIIISAGFGETESGKELEIELKKTITQSKMRVIGPNTLGILLPGKLNTFFLPYD</sequence>
<dbReference type="PANTHER" id="PTHR42793:SF1">
    <property type="entry name" value="PEPTIDYL-LYSINE N-ACETYLTRANSFERASE PATZ"/>
    <property type="match status" value="1"/>
</dbReference>
<evidence type="ECO:0000313" key="2">
    <source>
        <dbReference type="EMBL" id="GAH90769.1"/>
    </source>
</evidence>
<protein>
    <recommendedName>
        <fullName evidence="1">CoA-binding domain-containing protein</fullName>
    </recommendedName>
</protein>
<organism evidence="2">
    <name type="scientific">marine sediment metagenome</name>
    <dbReference type="NCBI Taxonomy" id="412755"/>
    <lineage>
        <taxon>unclassified sequences</taxon>
        <taxon>metagenomes</taxon>
        <taxon>ecological metagenomes</taxon>
    </lineage>
</organism>
<dbReference type="InterPro" id="IPR003781">
    <property type="entry name" value="CoA-bd"/>
</dbReference>
<feature type="domain" description="CoA-binding" evidence="1">
    <location>
        <begin position="13"/>
        <end position="108"/>
    </location>
</feature>
<reference evidence="2" key="1">
    <citation type="journal article" date="2014" name="Front. Microbiol.">
        <title>High frequency of phylogenetically diverse reductive dehalogenase-homologous genes in deep subseafloor sedimentary metagenomes.</title>
        <authorList>
            <person name="Kawai M."/>
            <person name="Futagami T."/>
            <person name="Toyoda A."/>
            <person name="Takaki Y."/>
            <person name="Nishi S."/>
            <person name="Hori S."/>
            <person name="Arai W."/>
            <person name="Tsubouchi T."/>
            <person name="Morono Y."/>
            <person name="Uchiyama I."/>
            <person name="Ito T."/>
            <person name="Fujiyama A."/>
            <person name="Inagaki F."/>
            <person name="Takami H."/>
        </authorList>
    </citation>
    <scope>NUCLEOTIDE SEQUENCE</scope>
    <source>
        <strain evidence="2">Expedition CK06-06</strain>
    </source>
</reference>
<dbReference type="SUPFAM" id="SSF51735">
    <property type="entry name" value="NAD(P)-binding Rossmann-fold domains"/>
    <property type="match status" value="1"/>
</dbReference>
<dbReference type="Pfam" id="PF13380">
    <property type="entry name" value="CoA_binding_2"/>
    <property type="match status" value="1"/>
</dbReference>
<dbReference type="SMART" id="SM00881">
    <property type="entry name" value="CoA_binding"/>
    <property type="match status" value="1"/>
</dbReference>
<feature type="non-terminal residue" evidence="2">
    <location>
        <position position="154"/>
    </location>
</feature>
<proteinExistence type="predicted"/>